<evidence type="ECO:0000256" key="2">
    <source>
        <dbReference type="ARBA" id="ARBA00008814"/>
    </source>
</evidence>
<keyword evidence="4" id="KW-0406">Ion transport</keyword>
<comment type="similarity">
    <text evidence="2">Belongs to the bacterial solute-binding protein 8 family.</text>
</comment>
<dbReference type="PROSITE" id="PS50983">
    <property type="entry name" value="FE_B12_PBP"/>
    <property type="match status" value="1"/>
</dbReference>
<evidence type="ECO:0000256" key="3">
    <source>
        <dbReference type="ARBA" id="ARBA00022448"/>
    </source>
</evidence>
<evidence type="ECO:0000259" key="7">
    <source>
        <dbReference type="PROSITE" id="PS50983"/>
    </source>
</evidence>
<evidence type="ECO:0000313" key="9">
    <source>
        <dbReference type="Proteomes" id="UP000016761"/>
    </source>
</evidence>
<keyword evidence="5 6" id="KW-0732">Signal</keyword>
<dbReference type="STRING" id="1354303.M917_2515"/>
<dbReference type="RefSeq" id="WP_021815127.1">
    <property type="nucleotide sequence ID" value="NZ_AUSW01000035.1"/>
</dbReference>
<dbReference type="AlphaFoldDB" id="U4T169"/>
<accession>U4T169</accession>
<dbReference type="SUPFAM" id="SSF53807">
    <property type="entry name" value="Helical backbone' metal receptor"/>
    <property type="match status" value="1"/>
</dbReference>
<dbReference type="PATRIC" id="fig|1354303.4.peg.2473"/>
<dbReference type="PANTHER" id="PTHR30532:SF1">
    <property type="entry name" value="IRON(3+)-HYDROXAMATE-BINDING PROTEIN FHUD"/>
    <property type="match status" value="1"/>
</dbReference>
<proteinExistence type="inferred from homology"/>
<evidence type="ECO:0000256" key="1">
    <source>
        <dbReference type="ARBA" id="ARBA00004196"/>
    </source>
</evidence>
<protein>
    <recommendedName>
        <fullName evidence="7">Fe/B12 periplasmic-binding domain-containing protein</fullName>
    </recommendedName>
</protein>
<organism evidence="8 9">
    <name type="scientific">Psychrobacter aquaticus CMS 56</name>
    <dbReference type="NCBI Taxonomy" id="1354303"/>
    <lineage>
        <taxon>Bacteria</taxon>
        <taxon>Pseudomonadati</taxon>
        <taxon>Pseudomonadota</taxon>
        <taxon>Gammaproteobacteria</taxon>
        <taxon>Moraxellales</taxon>
        <taxon>Moraxellaceae</taxon>
        <taxon>Psychrobacter</taxon>
    </lineage>
</organism>
<dbReference type="GO" id="GO:1901678">
    <property type="term" value="P:iron coordination entity transport"/>
    <property type="evidence" value="ECO:0007669"/>
    <property type="project" value="UniProtKB-ARBA"/>
</dbReference>
<dbReference type="eggNOG" id="COG0614">
    <property type="taxonomic scope" value="Bacteria"/>
</dbReference>
<gene>
    <name evidence="8" type="ORF">M917_2515</name>
</gene>
<evidence type="ECO:0000256" key="6">
    <source>
        <dbReference type="SAM" id="SignalP"/>
    </source>
</evidence>
<comment type="caution">
    <text evidence="8">The sequence shown here is derived from an EMBL/GenBank/DDBJ whole genome shotgun (WGS) entry which is preliminary data.</text>
</comment>
<name>U4T169_9GAMM</name>
<evidence type="ECO:0000313" key="8">
    <source>
        <dbReference type="EMBL" id="ERL54367.1"/>
    </source>
</evidence>
<keyword evidence="9" id="KW-1185">Reference proteome</keyword>
<sequence length="323" mass="35772">MMHINNLGLLRKDKALLRLCVALCSSVLLSSCQLSDATAPPVPHQNEQISPKVMTPDWGIAATLTAMGYPPVAMGDKTFYKEWVGKPIIPTTTSDVGTRYQPNPEMFSQLDVDVVIDSAFYQHLRPMYGDLPIHSLALSSANKVAAWEDFIAPTLELGAYIHQPQAAQDYLDNSKNQIKQAGQTFHTRYPHIKKLAVVQFADTNNLRMFSYNSLFQPALETMDLELVAFADGNEWGFAPIMLGDLAQLDDDTCLAVIEPISDLLKLELKDSLVWQRLGYSFDNTDNGRCVTLLPATWNNSGVASMNVLADRLMNATFVGNTDL</sequence>
<keyword evidence="4" id="KW-0410">Iron transport</keyword>
<dbReference type="EMBL" id="AUSW01000035">
    <property type="protein sequence ID" value="ERL54367.1"/>
    <property type="molecule type" value="Genomic_DNA"/>
</dbReference>
<dbReference type="Proteomes" id="UP000016761">
    <property type="component" value="Unassembled WGS sequence"/>
</dbReference>
<feature type="chain" id="PRO_5004655122" description="Fe/B12 periplasmic-binding domain-containing protein" evidence="6">
    <location>
        <begin position="31"/>
        <end position="323"/>
    </location>
</feature>
<dbReference type="PANTHER" id="PTHR30532">
    <property type="entry name" value="IRON III DICITRATE-BINDING PERIPLASMIC PROTEIN"/>
    <property type="match status" value="1"/>
</dbReference>
<evidence type="ECO:0000256" key="5">
    <source>
        <dbReference type="ARBA" id="ARBA00022729"/>
    </source>
</evidence>
<dbReference type="Gene3D" id="3.40.50.1980">
    <property type="entry name" value="Nitrogenase molybdenum iron protein domain"/>
    <property type="match status" value="2"/>
</dbReference>
<dbReference type="GO" id="GO:0030288">
    <property type="term" value="C:outer membrane-bounded periplasmic space"/>
    <property type="evidence" value="ECO:0007669"/>
    <property type="project" value="TreeGrafter"/>
</dbReference>
<keyword evidence="4" id="KW-0408">Iron</keyword>
<feature type="domain" description="Fe/B12 periplasmic-binding" evidence="7">
    <location>
        <begin position="52"/>
        <end position="320"/>
    </location>
</feature>
<dbReference type="InterPro" id="IPR051313">
    <property type="entry name" value="Bact_iron-sidero_bind"/>
</dbReference>
<keyword evidence="3" id="KW-0813">Transport</keyword>
<reference evidence="8 9" key="1">
    <citation type="journal article" date="2013" name="Genome Announc.">
        <title>Draft Genome Sequence of Psychrobacter aquaticus Strain CMS 56T, Isolated from a Cyanobacterial Mat Sample Collected from Water Bodies in the McMurdo Dry Valley Region of Antarctica.</title>
        <authorList>
            <person name="Reddy G.S."/>
            <person name="Ara S."/>
            <person name="Singh A."/>
            <person name="Kumar Pinnaka A."/>
            <person name="Shivaji S."/>
        </authorList>
    </citation>
    <scope>NUCLEOTIDE SEQUENCE [LARGE SCALE GENOMIC DNA]</scope>
    <source>
        <strain evidence="8 9">CMS 56</strain>
    </source>
</reference>
<comment type="subcellular location">
    <subcellularLocation>
        <location evidence="1">Cell envelope</location>
    </subcellularLocation>
</comment>
<dbReference type="InterPro" id="IPR002491">
    <property type="entry name" value="ABC_transptr_periplasmic_BD"/>
</dbReference>
<evidence type="ECO:0000256" key="4">
    <source>
        <dbReference type="ARBA" id="ARBA00022496"/>
    </source>
</evidence>
<feature type="signal peptide" evidence="6">
    <location>
        <begin position="1"/>
        <end position="30"/>
    </location>
</feature>